<evidence type="ECO:0008006" key="9">
    <source>
        <dbReference type="Google" id="ProtNLM"/>
    </source>
</evidence>
<sequence>MSDEISLSLEETNKVRLSLGLRPIPAKEDKRYVERQAADKVAPAAGLEGRSSHFIQDDKIQMLRKKLTQLRGPISLQGERKDDTRKDWLDQIGKNKSAKKAVKITYDVEEDEMPLLRVSHKMPEVASGKGMILTLKENDIHAEDEDVLENENLVHDNEDAKRVELRKMNRDRKRLRKKLHVSSADIEADEEEESSSVLLVGAETNLSKEFELNKPFEDESGKVKVTFHSNDSDESDIGDYKTVTIKKRKKNHTNGRSKNGRIALPNRIEHVKLVDEDADDLEDDLYMPLAKKSRLESRPVKPEVLASEIKREKLEREQRKANIAQMSKGMIIDEGATFLDSLKSNLVEKDDFQQSTITSDQSKRSEPSEITNPTAEMATKTSNGTPDFYNGLASTLNFLLDKNVLQPSEDGSTSKPAPFDHSEQVQEIRKRITGKTHIDHASYTAKELEEIKKYEDEQVAYHVNKVQNQRLEDYNPDVQLVYKDEKGNQLTTKEAYKKISQKFHGTKSNKKKLEKAQAKIESRKQTRQEPSVFDLL</sequence>
<dbReference type="GeneID" id="11503451"/>
<comment type="similarity">
    <text evidence="2">Belongs to the SNU66/SART1 family.</text>
</comment>
<keyword evidence="8" id="KW-1185">Reference proteome</keyword>
<gene>
    <name evidence="7" type="primary">TDEL0B01120</name>
    <name evidence="7" type="ORF">TDEL_0B01120</name>
</gene>
<comment type="subcellular location">
    <subcellularLocation>
        <location evidence="1">Nucleus</location>
    </subcellularLocation>
</comment>
<proteinExistence type="inferred from homology"/>
<dbReference type="PANTHER" id="PTHR14152">
    <property type="entry name" value="SQUAMOUS CELL CARCINOMA ANTIGEN RECOGNISED BY CYTOTOXIC T LYMPHOCYTES"/>
    <property type="match status" value="1"/>
</dbReference>
<dbReference type="FunCoup" id="G8ZNP7">
    <property type="interactions" value="905"/>
</dbReference>
<evidence type="ECO:0000256" key="6">
    <source>
        <dbReference type="SAM" id="MobiDB-lite"/>
    </source>
</evidence>
<dbReference type="eggNOG" id="KOG2217">
    <property type="taxonomic scope" value="Eukaryota"/>
</dbReference>
<dbReference type="GO" id="GO:0045292">
    <property type="term" value="P:mRNA cis splicing, via spliceosome"/>
    <property type="evidence" value="ECO:0007669"/>
    <property type="project" value="TreeGrafter"/>
</dbReference>
<dbReference type="Pfam" id="PF03343">
    <property type="entry name" value="SART-1"/>
    <property type="match status" value="1"/>
</dbReference>
<dbReference type="RefSeq" id="XP_003679452.1">
    <property type="nucleotide sequence ID" value="XM_003679404.1"/>
</dbReference>
<dbReference type="STRING" id="1076872.G8ZNP7"/>
<feature type="region of interest" description="Disordered" evidence="6">
    <location>
        <begin position="501"/>
        <end position="536"/>
    </location>
</feature>
<dbReference type="InterPro" id="IPR005011">
    <property type="entry name" value="SNU66/SART1"/>
</dbReference>
<evidence type="ECO:0000256" key="5">
    <source>
        <dbReference type="ARBA" id="ARBA00023242"/>
    </source>
</evidence>
<evidence type="ECO:0000313" key="7">
    <source>
        <dbReference type="EMBL" id="CCE90241.1"/>
    </source>
</evidence>
<evidence type="ECO:0000256" key="2">
    <source>
        <dbReference type="ARBA" id="ARBA00006076"/>
    </source>
</evidence>
<evidence type="ECO:0000256" key="3">
    <source>
        <dbReference type="ARBA" id="ARBA00022664"/>
    </source>
</evidence>
<evidence type="ECO:0000256" key="1">
    <source>
        <dbReference type="ARBA" id="ARBA00004123"/>
    </source>
</evidence>
<keyword evidence="3" id="KW-0507">mRNA processing</keyword>
<organism evidence="7 8">
    <name type="scientific">Torulaspora delbrueckii</name>
    <name type="common">Yeast</name>
    <name type="synonym">Candida colliculosa</name>
    <dbReference type="NCBI Taxonomy" id="4950"/>
    <lineage>
        <taxon>Eukaryota</taxon>
        <taxon>Fungi</taxon>
        <taxon>Dikarya</taxon>
        <taxon>Ascomycota</taxon>
        <taxon>Saccharomycotina</taxon>
        <taxon>Saccharomycetes</taxon>
        <taxon>Saccharomycetales</taxon>
        <taxon>Saccharomycetaceae</taxon>
        <taxon>Torulaspora</taxon>
    </lineage>
</organism>
<feature type="compositionally biased region" description="Polar residues" evidence="6">
    <location>
        <begin position="368"/>
        <end position="385"/>
    </location>
</feature>
<feature type="compositionally biased region" description="Basic residues" evidence="6">
    <location>
        <begin position="501"/>
        <end position="513"/>
    </location>
</feature>
<dbReference type="AlphaFoldDB" id="G8ZNP7"/>
<dbReference type="EMBL" id="HE616743">
    <property type="protein sequence ID" value="CCE90241.1"/>
    <property type="molecule type" value="Genomic_DNA"/>
</dbReference>
<keyword evidence="4" id="KW-0508">mRNA splicing</keyword>
<name>G8ZNP7_TORDE</name>
<feature type="region of interest" description="Disordered" evidence="6">
    <location>
        <begin position="353"/>
        <end position="385"/>
    </location>
</feature>
<dbReference type="GO" id="GO:0046540">
    <property type="term" value="C:U4/U6 x U5 tri-snRNP complex"/>
    <property type="evidence" value="ECO:0007669"/>
    <property type="project" value="EnsemblFungi"/>
</dbReference>
<protein>
    <recommendedName>
        <fullName evidence="9">SART-1 protein</fullName>
    </recommendedName>
</protein>
<dbReference type="KEGG" id="tdl:TDEL_0B01120"/>
<dbReference type="InterPro" id="IPR045347">
    <property type="entry name" value="HIND"/>
</dbReference>
<dbReference type="GO" id="GO:0000481">
    <property type="term" value="P:maturation of 5S rRNA"/>
    <property type="evidence" value="ECO:0007669"/>
    <property type="project" value="EnsemblFungi"/>
</dbReference>
<dbReference type="OrthoDB" id="5583at2759"/>
<evidence type="ECO:0000256" key="4">
    <source>
        <dbReference type="ARBA" id="ARBA00023187"/>
    </source>
</evidence>
<dbReference type="Pfam" id="PF19252">
    <property type="entry name" value="HIND"/>
    <property type="match status" value="1"/>
</dbReference>
<feature type="compositionally biased region" description="Basic and acidic residues" evidence="6">
    <location>
        <begin position="514"/>
        <end position="527"/>
    </location>
</feature>
<evidence type="ECO:0000313" key="8">
    <source>
        <dbReference type="Proteomes" id="UP000005627"/>
    </source>
</evidence>
<accession>G8ZNP7</accession>
<keyword evidence="5" id="KW-0539">Nucleus</keyword>
<dbReference type="InParanoid" id="G8ZNP7"/>
<reference evidence="7 8" key="1">
    <citation type="journal article" date="2011" name="Proc. Natl. Acad. Sci. U.S.A.">
        <title>Evolutionary erosion of yeast sex chromosomes by mating-type switching accidents.</title>
        <authorList>
            <person name="Gordon J.L."/>
            <person name="Armisen D."/>
            <person name="Proux-Wera E."/>
            <person name="Oheigeartaigh S.S."/>
            <person name="Byrne K.P."/>
            <person name="Wolfe K.H."/>
        </authorList>
    </citation>
    <scope>NUCLEOTIDE SEQUENCE [LARGE SCALE GENOMIC DNA]</scope>
    <source>
        <strain evidence="8">ATCC 10662 / CBS 1146 / NBRC 0425 / NCYC 2629 / NRRL Y-866</strain>
    </source>
</reference>
<dbReference type="PANTHER" id="PTHR14152:SF5">
    <property type="entry name" value="U4_U6.U5 TRI-SNRNP-ASSOCIATED PROTEIN 1"/>
    <property type="match status" value="1"/>
</dbReference>
<dbReference type="HOGENOM" id="CLU_018358_0_0_1"/>
<dbReference type="Proteomes" id="UP000005627">
    <property type="component" value="Chromosome 2"/>
</dbReference>